<proteinExistence type="predicted"/>
<sequence>PSPLQIPLRCPLVFCVLVVPSPFCPQPPPLMFSSLATLGLEVQLF</sequence>
<feature type="non-terminal residue" evidence="1">
    <location>
        <position position="45"/>
    </location>
</feature>
<name>A0A1A8LBD3_9TELE</name>
<reference evidence="1" key="1">
    <citation type="submission" date="2016-05" db="EMBL/GenBank/DDBJ databases">
        <authorList>
            <person name="Lavstsen T."/>
            <person name="Jespersen J.S."/>
        </authorList>
    </citation>
    <scope>NUCLEOTIDE SEQUENCE</scope>
    <source>
        <tissue evidence="1">Brain</tissue>
    </source>
</reference>
<organism evidence="1">
    <name type="scientific">Nothobranchius pienaari</name>
    <dbReference type="NCBI Taxonomy" id="704102"/>
    <lineage>
        <taxon>Eukaryota</taxon>
        <taxon>Metazoa</taxon>
        <taxon>Chordata</taxon>
        <taxon>Craniata</taxon>
        <taxon>Vertebrata</taxon>
        <taxon>Euteleostomi</taxon>
        <taxon>Actinopterygii</taxon>
        <taxon>Neopterygii</taxon>
        <taxon>Teleostei</taxon>
        <taxon>Neoteleostei</taxon>
        <taxon>Acanthomorphata</taxon>
        <taxon>Ovalentaria</taxon>
        <taxon>Atherinomorphae</taxon>
        <taxon>Cyprinodontiformes</taxon>
        <taxon>Nothobranchiidae</taxon>
        <taxon>Nothobranchius</taxon>
    </lineage>
</organism>
<evidence type="ECO:0000313" key="1">
    <source>
        <dbReference type="EMBL" id="SBR41194.1"/>
    </source>
</evidence>
<dbReference type="EMBL" id="HAEF01003812">
    <property type="protein sequence ID" value="SBR41194.1"/>
    <property type="molecule type" value="Transcribed_RNA"/>
</dbReference>
<protein>
    <submittedName>
        <fullName evidence="1">Uncharacterized protein</fullName>
    </submittedName>
</protein>
<accession>A0A1A8LBD3</accession>
<dbReference type="AlphaFoldDB" id="A0A1A8LBD3"/>
<gene>
    <name evidence="1" type="primary">CR847511.1</name>
</gene>
<reference evidence="1" key="2">
    <citation type="submission" date="2016-06" db="EMBL/GenBank/DDBJ databases">
        <title>The genome of a short-lived fish provides insights into sex chromosome evolution and the genetic control of aging.</title>
        <authorList>
            <person name="Reichwald K."/>
            <person name="Felder M."/>
            <person name="Petzold A."/>
            <person name="Koch P."/>
            <person name="Groth M."/>
            <person name="Platzer M."/>
        </authorList>
    </citation>
    <scope>NUCLEOTIDE SEQUENCE</scope>
    <source>
        <tissue evidence="1">Brain</tissue>
    </source>
</reference>
<feature type="non-terminal residue" evidence="1">
    <location>
        <position position="1"/>
    </location>
</feature>